<comment type="caution">
    <text evidence="1">The sequence shown here is derived from an EMBL/GenBank/DDBJ whole genome shotgun (WGS) entry which is preliminary data.</text>
</comment>
<name>A0A0F9QBQ3_9ZZZZ</name>
<proteinExistence type="predicted"/>
<dbReference type="AlphaFoldDB" id="A0A0F9QBQ3"/>
<gene>
    <name evidence="1" type="ORF">LCGC14_0793560</name>
</gene>
<dbReference type="EMBL" id="LAZR01002103">
    <property type="protein sequence ID" value="KKN34457.1"/>
    <property type="molecule type" value="Genomic_DNA"/>
</dbReference>
<sequence>MSEFRVQKLMRPRLADNPDAWATIAEYSDLEIAESRLRAWFQDDKNPTAMDAAYDPSRWVIEEWKDDELVAVWRLLSDFELISDSMFTVI</sequence>
<evidence type="ECO:0000313" key="1">
    <source>
        <dbReference type="EMBL" id="KKN34457.1"/>
    </source>
</evidence>
<reference evidence="1" key="1">
    <citation type="journal article" date="2015" name="Nature">
        <title>Complex archaea that bridge the gap between prokaryotes and eukaryotes.</title>
        <authorList>
            <person name="Spang A."/>
            <person name="Saw J.H."/>
            <person name="Jorgensen S.L."/>
            <person name="Zaremba-Niedzwiedzka K."/>
            <person name="Martijn J."/>
            <person name="Lind A.E."/>
            <person name="van Eijk R."/>
            <person name="Schleper C."/>
            <person name="Guy L."/>
            <person name="Ettema T.J."/>
        </authorList>
    </citation>
    <scope>NUCLEOTIDE SEQUENCE</scope>
</reference>
<organism evidence="1">
    <name type="scientific">marine sediment metagenome</name>
    <dbReference type="NCBI Taxonomy" id="412755"/>
    <lineage>
        <taxon>unclassified sequences</taxon>
        <taxon>metagenomes</taxon>
        <taxon>ecological metagenomes</taxon>
    </lineage>
</organism>
<protein>
    <submittedName>
        <fullName evidence="1">Uncharacterized protein</fullName>
    </submittedName>
</protein>
<accession>A0A0F9QBQ3</accession>